<comment type="caution">
    <text evidence="2">The sequence shown here is derived from an EMBL/GenBank/DDBJ whole genome shotgun (WGS) entry which is preliminary data.</text>
</comment>
<proteinExistence type="predicted"/>
<sequence>MNLCNVMNKICTKLMTIWLGYILPKVLSLSQSGFVPKKLLSDNVLLAQELIYSLESCQQEANVIFDLDMAKAYDWVSWEFLYQVLRQKGFPQHWIDLVANVVSNYWF</sequence>
<name>A0AAW2IZP0_SESRA</name>
<reference evidence="2" key="1">
    <citation type="submission" date="2020-06" db="EMBL/GenBank/DDBJ databases">
        <authorList>
            <person name="Li T."/>
            <person name="Hu X."/>
            <person name="Zhang T."/>
            <person name="Song X."/>
            <person name="Zhang H."/>
            <person name="Dai N."/>
            <person name="Sheng W."/>
            <person name="Hou X."/>
            <person name="Wei L."/>
        </authorList>
    </citation>
    <scope>NUCLEOTIDE SEQUENCE</scope>
    <source>
        <strain evidence="2">G02</strain>
        <tissue evidence="2">Leaf</tissue>
    </source>
</reference>
<gene>
    <name evidence="2" type="ORF">Sradi_7135800</name>
</gene>
<feature type="domain" description="Reverse transcriptase" evidence="1">
    <location>
        <begin position="4"/>
        <end position="98"/>
    </location>
</feature>
<accession>A0AAW2IZP0</accession>
<reference evidence="2" key="2">
    <citation type="journal article" date="2024" name="Plant">
        <title>Genomic evolution and insights into agronomic trait innovations of Sesamum species.</title>
        <authorList>
            <person name="Miao H."/>
            <person name="Wang L."/>
            <person name="Qu L."/>
            <person name="Liu H."/>
            <person name="Sun Y."/>
            <person name="Le M."/>
            <person name="Wang Q."/>
            <person name="Wei S."/>
            <person name="Zheng Y."/>
            <person name="Lin W."/>
            <person name="Duan Y."/>
            <person name="Cao H."/>
            <person name="Xiong S."/>
            <person name="Wang X."/>
            <person name="Wei L."/>
            <person name="Li C."/>
            <person name="Ma Q."/>
            <person name="Ju M."/>
            <person name="Zhao R."/>
            <person name="Li G."/>
            <person name="Mu C."/>
            <person name="Tian Q."/>
            <person name="Mei H."/>
            <person name="Zhang T."/>
            <person name="Gao T."/>
            <person name="Zhang H."/>
        </authorList>
    </citation>
    <scope>NUCLEOTIDE SEQUENCE</scope>
    <source>
        <strain evidence="2">G02</strain>
    </source>
</reference>
<dbReference type="AlphaFoldDB" id="A0AAW2IZP0"/>
<dbReference type="Pfam" id="PF00078">
    <property type="entry name" value="RVT_1"/>
    <property type="match status" value="1"/>
</dbReference>
<protein>
    <recommendedName>
        <fullName evidence="1">Reverse transcriptase domain-containing protein</fullName>
    </recommendedName>
</protein>
<evidence type="ECO:0000313" key="2">
    <source>
        <dbReference type="EMBL" id="KAL0286953.1"/>
    </source>
</evidence>
<dbReference type="PANTHER" id="PTHR31635:SF196">
    <property type="entry name" value="REVERSE TRANSCRIPTASE DOMAIN-CONTAINING PROTEIN-RELATED"/>
    <property type="match status" value="1"/>
</dbReference>
<evidence type="ECO:0000259" key="1">
    <source>
        <dbReference type="Pfam" id="PF00078"/>
    </source>
</evidence>
<dbReference type="InterPro" id="IPR000477">
    <property type="entry name" value="RT_dom"/>
</dbReference>
<dbReference type="EMBL" id="JACGWJ010000908">
    <property type="protein sequence ID" value="KAL0286953.1"/>
    <property type="molecule type" value="Genomic_DNA"/>
</dbReference>
<dbReference type="PANTHER" id="PTHR31635">
    <property type="entry name" value="REVERSE TRANSCRIPTASE DOMAIN-CONTAINING PROTEIN-RELATED"/>
    <property type="match status" value="1"/>
</dbReference>
<organism evidence="2">
    <name type="scientific">Sesamum radiatum</name>
    <name type="common">Black benniseed</name>
    <dbReference type="NCBI Taxonomy" id="300843"/>
    <lineage>
        <taxon>Eukaryota</taxon>
        <taxon>Viridiplantae</taxon>
        <taxon>Streptophyta</taxon>
        <taxon>Embryophyta</taxon>
        <taxon>Tracheophyta</taxon>
        <taxon>Spermatophyta</taxon>
        <taxon>Magnoliopsida</taxon>
        <taxon>eudicotyledons</taxon>
        <taxon>Gunneridae</taxon>
        <taxon>Pentapetalae</taxon>
        <taxon>asterids</taxon>
        <taxon>lamiids</taxon>
        <taxon>Lamiales</taxon>
        <taxon>Pedaliaceae</taxon>
        <taxon>Sesamum</taxon>
    </lineage>
</organism>